<dbReference type="Proteomes" id="UP000599009">
    <property type="component" value="Unassembled WGS sequence"/>
</dbReference>
<keyword evidence="1" id="KW-0732">Signal</keyword>
<feature type="chain" id="PRO_5045519191" description="DUF885 domain-containing protein" evidence="1">
    <location>
        <begin position="28"/>
        <end position="615"/>
    </location>
</feature>
<reference evidence="3" key="1">
    <citation type="journal article" date="2019" name="Int. J. Syst. Evol. Microbiol.">
        <title>The Global Catalogue of Microorganisms (GCM) 10K type strain sequencing project: providing services to taxonomists for standard genome sequencing and annotation.</title>
        <authorList>
            <consortium name="The Broad Institute Genomics Platform"/>
            <consortium name="The Broad Institute Genome Sequencing Center for Infectious Disease"/>
            <person name="Wu L."/>
            <person name="Ma J."/>
        </authorList>
    </citation>
    <scope>NUCLEOTIDE SEQUENCE [LARGE SCALE GENOMIC DNA]</scope>
    <source>
        <strain evidence="3">CGMCC 1.8985</strain>
    </source>
</reference>
<evidence type="ECO:0000313" key="3">
    <source>
        <dbReference type="Proteomes" id="UP000599009"/>
    </source>
</evidence>
<protein>
    <recommendedName>
        <fullName evidence="4">DUF885 domain-containing protein</fullName>
    </recommendedName>
</protein>
<evidence type="ECO:0008006" key="4">
    <source>
        <dbReference type="Google" id="ProtNLM"/>
    </source>
</evidence>
<evidence type="ECO:0000256" key="1">
    <source>
        <dbReference type="SAM" id="SignalP"/>
    </source>
</evidence>
<dbReference type="PROSITE" id="PS51257">
    <property type="entry name" value="PROKAR_LIPOPROTEIN"/>
    <property type="match status" value="1"/>
</dbReference>
<dbReference type="Pfam" id="PF05960">
    <property type="entry name" value="DUF885"/>
    <property type="match status" value="1"/>
</dbReference>
<proteinExistence type="predicted"/>
<evidence type="ECO:0000313" key="2">
    <source>
        <dbReference type="EMBL" id="GGK10469.1"/>
    </source>
</evidence>
<organism evidence="2 3">
    <name type="scientific">Luteimonas terricola</name>
    <dbReference type="NCBI Taxonomy" id="645597"/>
    <lineage>
        <taxon>Bacteria</taxon>
        <taxon>Pseudomonadati</taxon>
        <taxon>Pseudomonadota</taxon>
        <taxon>Gammaproteobacteria</taxon>
        <taxon>Lysobacterales</taxon>
        <taxon>Lysobacteraceae</taxon>
        <taxon>Luteimonas</taxon>
    </lineage>
</organism>
<comment type="caution">
    <text evidence="2">The sequence shown here is derived from an EMBL/GenBank/DDBJ whole genome shotgun (WGS) entry which is preliminary data.</text>
</comment>
<feature type="signal peptide" evidence="1">
    <location>
        <begin position="1"/>
        <end position="27"/>
    </location>
</feature>
<dbReference type="EMBL" id="BMME01000001">
    <property type="protein sequence ID" value="GGK10469.1"/>
    <property type="molecule type" value="Genomic_DNA"/>
</dbReference>
<gene>
    <name evidence="2" type="ORF">GCM10011394_19970</name>
</gene>
<accession>A0ABQ2EFF4</accession>
<dbReference type="PANTHER" id="PTHR33361:SF15">
    <property type="entry name" value="DUF885 FAMILY LIPOPROTEIN"/>
    <property type="match status" value="1"/>
</dbReference>
<dbReference type="PANTHER" id="PTHR33361">
    <property type="entry name" value="GLR0591 PROTEIN"/>
    <property type="match status" value="1"/>
</dbReference>
<sequence>MLPRPRQPETRMSRPLLAASLLTLALAACQGQTVPTPAGDAATTAATVAESEQDRAFAALAARFLDEGLALSPVSATQVGDHRFDAELDDLGAAGRQKSVEWTRGMLDALDALEASALSRENQVDALILRNTLEGSLWDLETMQSWAWDPQVYSGLAGGAIYSLMAREFAPLPERLKSATARMEKIPALLAQARENLDPARVPRTHAETVARQNQGLFTLIDTFITPNADLLEGADRERLDAAIAALRPAVGEHQAWLDGTLVPNAKGEFRIGAERYDQKLRFSLNSSLGREEIRRRAEAELARVRDEMYEVANVVLADLDGAPDTPEQPSEDQRQAAIEAAMELANEDRPGRDEVVDFAKYTLEVATDFVRGHDIVTVPDDPVKIILMPEFQRGFAVAYCDSPGPLDKGLDTYYAISPIPEDWDDAQVTSFLREYNKRMIHVLSIHEAMPGHYLEGAHSAKHPSTLRAALRSGPFAEGWAVYTERVVADAGYLDNDPLFRLMQLKFYARSVGNAILDQGIHVDNWTKEQAMDLMVRQTFQQQSEAEGKWIRAQLSSTQLATYFVGAQEHFDMRRAVEAKKGEAFDMKRYHDAVLATGAPPVRFARQLLLGEAIQ</sequence>
<keyword evidence="3" id="KW-1185">Reference proteome</keyword>
<name>A0ABQ2EFF4_9GAMM</name>
<dbReference type="InterPro" id="IPR010281">
    <property type="entry name" value="DUF885"/>
</dbReference>